<dbReference type="Pfam" id="PF13519">
    <property type="entry name" value="VWA_2"/>
    <property type="match status" value="1"/>
</dbReference>
<organism evidence="2 3">
    <name type="scientific">Candidatus Methanoperedens nitratireducens</name>
    <dbReference type="NCBI Taxonomy" id="1392998"/>
    <lineage>
        <taxon>Archaea</taxon>
        <taxon>Methanobacteriati</taxon>
        <taxon>Methanobacteriota</taxon>
        <taxon>Stenosarchaea group</taxon>
        <taxon>Methanomicrobia</taxon>
        <taxon>Methanosarcinales</taxon>
        <taxon>ANME-2 cluster</taxon>
        <taxon>Candidatus Methanoperedentaceae</taxon>
        <taxon>Candidatus Methanoperedens</taxon>
    </lineage>
</organism>
<dbReference type="Gene3D" id="3.40.50.410">
    <property type="entry name" value="von Willebrand factor, type A domain"/>
    <property type="match status" value="1"/>
</dbReference>
<evidence type="ECO:0000259" key="1">
    <source>
        <dbReference type="PROSITE" id="PS50234"/>
    </source>
</evidence>
<dbReference type="OrthoDB" id="3296at2157"/>
<dbReference type="PROSITE" id="PS50234">
    <property type="entry name" value="VWFA"/>
    <property type="match status" value="1"/>
</dbReference>
<keyword evidence="3" id="KW-1185">Reference proteome</keyword>
<dbReference type="CDD" id="cd00198">
    <property type="entry name" value="vWFA"/>
    <property type="match status" value="1"/>
</dbReference>
<feature type="domain" description="VWFA" evidence="1">
    <location>
        <begin position="1"/>
        <end position="148"/>
    </location>
</feature>
<accession>A0A062V987</accession>
<dbReference type="InterPro" id="IPR036465">
    <property type="entry name" value="vWFA_dom_sf"/>
</dbReference>
<reference evidence="2 3" key="1">
    <citation type="journal article" date="2013" name="Nature">
        <title>Anaerobic oxidation of methane coupled to nitrate reduction in a novel archaeal lineage.</title>
        <authorList>
            <person name="Haroon M.F."/>
            <person name="Hu S."/>
            <person name="Shi Y."/>
            <person name="Imelfort M."/>
            <person name="Keller J."/>
            <person name="Hugenholtz P."/>
            <person name="Yuan Z."/>
            <person name="Tyson G.W."/>
        </authorList>
    </citation>
    <scope>NUCLEOTIDE SEQUENCE [LARGE SCALE GENOMIC DNA]</scope>
    <source>
        <strain evidence="2 3">ANME-2d</strain>
    </source>
</reference>
<gene>
    <name evidence="2" type="ORF">ANME2D_01725</name>
</gene>
<evidence type="ECO:0000313" key="2">
    <source>
        <dbReference type="EMBL" id="KCZ72319.1"/>
    </source>
</evidence>
<dbReference type="AlphaFoldDB" id="A0A062V987"/>
<dbReference type="SUPFAM" id="SSF53300">
    <property type="entry name" value="vWA-like"/>
    <property type="match status" value="1"/>
</dbReference>
<dbReference type="Proteomes" id="UP000027153">
    <property type="component" value="Unassembled WGS sequence"/>
</dbReference>
<protein>
    <submittedName>
        <fullName evidence="2">Uncharacterized protein containing a von Willebrand factor type A (VWA) domain</fullName>
    </submittedName>
</protein>
<dbReference type="PATRIC" id="fig|1392998.3.peg.1725"/>
<comment type="caution">
    <text evidence="2">The sequence shown here is derived from an EMBL/GenBank/DDBJ whole genome shotgun (WGS) entry which is preliminary data.</text>
</comment>
<evidence type="ECO:0000313" key="3">
    <source>
        <dbReference type="Proteomes" id="UP000027153"/>
    </source>
</evidence>
<sequence length="214" mass="23634">MRKIVAKNFVGALIPGDRAGVVDFDSYAYLIRPLTDDFNAVNASIDSLDAWGGTNIGAGVSAANSHLISAGNTSHAWMMILLTDGEGYYHDYYTQQAVANNITIYTIGLGSSVDSVLLTGITTATGGQYYLIIINSFLNLITELEGQFVYIARYYFYETILSVLLSASRSFSKKIRSRIQSCPSHHPHNIFIIEAPFPSIPPFSPLFEREIDRF</sequence>
<proteinExistence type="predicted"/>
<name>A0A062V987_9EURY</name>
<dbReference type="InterPro" id="IPR002035">
    <property type="entry name" value="VWF_A"/>
</dbReference>
<dbReference type="EMBL" id="JMIY01000003">
    <property type="protein sequence ID" value="KCZ72319.1"/>
    <property type="molecule type" value="Genomic_DNA"/>
</dbReference>